<keyword evidence="6" id="KW-1185">Reference proteome</keyword>
<gene>
    <name evidence="5" type="ORF">EHS25_007584</name>
</gene>
<evidence type="ECO:0000256" key="1">
    <source>
        <dbReference type="ARBA" id="ARBA00022729"/>
    </source>
</evidence>
<dbReference type="OrthoDB" id="5316007at2759"/>
<dbReference type="PANTHER" id="PTHR35185">
    <property type="entry name" value="SERINE/THREONINE-RICH PROTEIN ADG2-RELATED"/>
    <property type="match status" value="1"/>
</dbReference>
<dbReference type="Proteomes" id="UP000279259">
    <property type="component" value="Unassembled WGS sequence"/>
</dbReference>
<reference evidence="5 6" key="1">
    <citation type="submission" date="2018-11" db="EMBL/GenBank/DDBJ databases">
        <title>Genome sequence of Saitozyma podzolica DSM 27192.</title>
        <authorList>
            <person name="Aliyu H."/>
            <person name="Gorte O."/>
            <person name="Ochsenreither K."/>
        </authorList>
    </citation>
    <scope>NUCLEOTIDE SEQUENCE [LARGE SCALE GENOMIC DNA]</scope>
    <source>
        <strain evidence="5 6">DSM 27192</strain>
    </source>
</reference>
<feature type="compositionally biased region" description="Low complexity" evidence="2">
    <location>
        <begin position="168"/>
        <end position="178"/>
    </location>
</feature>
<dbReference type="STRING" id="1890683.A0A427YQ96"/>
<dbReference type="InterPro" id="IPR052479">
    <property type="entry name" value="GPI-anchor_Adhesion_Reg"/>
</dbReference>
<feature type="chain" id="PRO_5019387623" description="Yeast cell wall synthesis Kre9/Knh1-like N-terminal domain-containing protein" evidence="3">
    <location>
        <begin position="21"/>
        <end position="214"/>
    </location>
</feature>
<feature type="region of interest" description="Disordered" evidence="2">
    <location>
        <begin position="168"/>
        <end position="187"/>
    </location>
</feature>
<dbReference type="InterPro" id="IPR018466">
    <property type="entry name" value="Kre9/Knh1-like_N"/>
</dbReference>
<organism evidence="5 6">
    <name type="scientific">Saitozyma podzolica</name>
    <dbReference type="NCBI Taxonomy" id="1890683"/>
    <lineage>
        <taxon>Eukaryota</taxon>
        <taxon>Fungi</taxon>
        <taxon>Dikarya</taxon>
        <taxon>Basidiomycota</taxon>
        <taxon>Agaricomycotina</taxon>
        <taxon>Tremellomycetes</taxon>
        <taxon>Tremellales</taxon>
        <taxon>Trimorphomycetaceae</taxon>
        <taxon>Saitozyma</taxon>
    </lineage>
</organism>
<evidence type="ECO:0000256" key="3">
    <source>
        <dbReference type="SAM" id="SignalP"/>
    </source>
</evidence>
<sequence length="214" mass="21047">MHANALYAATLLALVSQISAIQVTSPSSSTVWSSGTSGQTVSWQSVSTDPTSFVIQLVNQAGFLSNSPVTLTANQSTGSSNVVNSATVTYPSGSWPVGTAFQINLMSSSNSNAAILAQSQQFNITSSGSTAASGSSSASSSASGPTTISASKTSVTSSATVVTITSASGNSSGDASGGIPNSASTSKSAGELLTPPSALVSLLLAFIGYLGVFA</sequence>
<protein>
    <recommendedName>
        <fullName evidence="4">Yeast cell wall synthesis Kre9/Knh1-like N-terminal domain-containing protein</fullName>
    </recommendedName>
</protein>
<dbReference type="AlphaFoldDB" id="A0A427YQ96"/>
<evidence type="ECO:0000313" key="5">
    <source>
        <dbReference type="EMBL" id="RSH93230.1"/>
    </source>
</evidence>
<keyword evidence="1 3" id="KW-0732">Signal</keyword>
<proteinExistence type="predicted"/>
<accession>A0A427YQ96</accession>
<evidence type="ECO:0000256" key="2">
    <source>
        <dbReference type="SAM" id="MobiDB-lite"/>
    </source>
</evidence>
<name>A0A427YQ96_9TREE</name>
<feature type="domain" description="Yeast cell wall synthesis Kre9/Knh1-like N-terminal" evidence="4">
    <location>
        <begin position="25"/>
        <end position="124"/>
    </location>
</feature>
<evidence type="ECO:0000259" key="4">
    <source>
        <dbReference type="Pfam" id="PF10342"/>
    </source>
</evidence>
<dbReference type="EMBL" id="RSCD01000004">
    <property type="protein sequence ID" value="RSH93230.1"/>
    <property type="molecule type" value="Genomic_DNA"/>
</dbReference>
<dbReference type="Pfam" id="PF10342">
    <property type="entry name" value="Kre9_KNH"/>
    <property type="match status" value="1"/>
</dbReference>
<comment type="caution">
    <text evidence="5">The sequence shown here is derived from an EMBL/GenBank/DDBJ whole genome shotgun (WGS) entry which is preliminary data.</text>
</comment>
<evidence type="ECO:0000313" key="6">
    <source>
        <dbReference type="Proteomes" id="UP000279259"/>
    </source>
</evidence>
<dbReference type="PANTHER" id="PTHR35185:SF1">
    <property type="entry name" value="UPF0619 GPI-ANCHORED MEMBRANE PROTEIN C1322.10"/>
    <property type="match status" value="1"/>
</dbReference>
<feature type="signal peptide" evidence="3">
    <location>
        <begin position="1"/>
        <end position="20"/>
    </location>
</feature>